<reference evidence="2" key="2">
    <citation type="journal article" date="2024" name="Plant">
        <title>Genomic evolution and insights into agronomic trait innovations of Sesamum species.</title>
        <authorList>
            <person name="Miao H."/>
            <person name="Wang L."/>
            <person name="Qu L."/>
            <person name="Liu H."/>
            <person name="Sun Y."/>
            <person name="Le M."/>
            <person name="Wang Q."/>
            <person name="Wei S."/>
            <person name="Zheng Y."/>
            <person name="Lin W."/>
            <person name="Duan Y."/>
            <person name="Cao H."/>
            <person name="Xiong S."/>
            <person name="Wang X."/>
            <person name="Wei L."/>
            <person name="Li C."/>
            <person name="Ma Q."/>
            <person name="Ju M."/>
            <person name="Zhao R."/>
            <person name="Li G."/>
            <person name="Mu C."/>
            <person name="Tian Q."/>
            <person name="Mei H."/>
            <person name="Zhang T."/>
            <person name="Gao T."/>
            <person name="Zhang H."/>
        </authorList>
    </citation>
    <scope>NUCLEOTIDE SEQUENCE</scope>
    <source>
        <strain evidence="2">KEN1</strain>
    </source>
</reference>
<keyword evidence="1" id="KW-0812">Transmembrane</keyword>
<protein>
    <submittedName>
        <fullName evidence="2">Uncharacterized protein</fullName>
    </submittedName>
</protein>
<accession>A0AAW2VWP5</accession>
<feature type="transmembrane region" description="Helical" evidence="1">
    <location>
        <begin position="34"/>
        <end position="54"/>
    </location>
</feature>
<keyword evidence="1" id="KW-0472">Membrane</keyword>
<gene>
    <name evidence="2" type="ORF">Slati_2733500</name>
</gene>
<comment type="caution">
    <text evidence="2">The sequence shown here is derived from an EMBL/GenBank/DDBJ whole genome shotgun (WGS) entry which is preliminary data.</text>
</comment>
<proteinExistence type="predicted"/>
<dbReference type="AlphaFoldDB" id="A0AAW2VWP5"/>
<name>A0AAW2VWP5_9LAMI</name>
<keyword evidence="1" id="KW-1133">Transmembrane helix</keyword>
<organism evidence="2">
    <name type="scientific">Sesamum latifolium</name>
    <dbReference type="NCBI Taxonomy" id="2727402"/>
    <lineage>
        <taxon>Eukaryota</taxon>
        <taxon>Viridiplantae</taxon>
        <taxon>Streptophyta</taxon>
        <taxon>Embryophyta</taxon>
        <taxon>Tracheophyta</taxon>
        <taxon>Spermatophyta</taxon>
        <taxon>Magnoliopsida</taxon>
        <taxon>eudicotyledons</taxon>
        <taxon>Gunneridae</taxon>
        <taxon>Pentapetalae</taxon>
        <taxon>asterids</taxon>
        <taxon>lamiids</taxon>
        <taxon>Lamiales</taxon>
        <taxon>Pedaliaceae</taxon>
        <taxon>Sesamum</taxon>
    </lineage>
</organism>
<evidence type="ECO:0000313" key="2">
    <source>
        <dbReference type="EMBL" id="KAL0433992.1"/>
    </source>
</evidence>
<sequence>MLHGIRSAVVLRNGWRATVYWEFVCHHNFSKRNALVFIFWGSFYLVLHILQALLEVLEAGEPLWRDFLAGGSPSSTR</sequence>
<dbReference type="EMBL" id="JACGWN010000009">
    <property type="protein sequence ID" value="KAL0433992.1"/>
    <property type="molecule type" value="Genomic_DNA"/>
</dbReference>
<evidence type="ECO:0000256" key="1">
    <source>
        <dbReference type="SAM" id="Phobius"/>
    </source>
</evidence>
<reference evidence="2" key="1">
    <citation type="submission" date="2020-06" db="EMBL/GenBank/DDBJ databases">
        <authorList>
            <person name="Li T."/>
            <person name="Hu X."/>
            <person name="Zhang T."/>
            <person name="Song X."/>
            <person name="Zhang H."/>
            <person name="Dai N."/>
            <person name="Sheng W."/>
            <person name="Hou X."/>
            <person name="Wei L."/>
        </authorList>
    </citation>
    <scope>NUCLEOTIDE SEQUENCE</scope>
    <source>
        <strain evidence="2">KEN1</strain>
        <tissue evidence="2">Leaf</tissue>
    </source>
</reference>